<dbReference type="EMBL" id="JAGTXO010000046">
    <property type="protein sequence ID" value="KAG8458913.1"/>
    <property type="molecule type" value="Genomic_DNA"/>
</dbReference>
<sequence length="772" mass="80570">MVRAKLFDAASARAVRSPERHEGTRMAREVEAKARVARAVAVRLKRCRTHSEYVQEVERLLDDGALPVAGLSARCEALSRHAGAVEKQLARVRASAAAERAALEERTAGAEEAARARTEAAATRLRETELANQQLADQLRAASAEGDRRVRGALDRQTEMAALRAELVQLRAARAALESAAGESAERESGARAALVAARAEAAQLRAAASAEKARGERALAMLSSATEELRHERERAVAAGARRERSEAAAAGGALASPSGSSTRRPGSPHGGRTRSSEQGTAAGAERDAGPPYDGMRAHTPGADARARGAAAALAAVHSALRDGARGSAALGRTPAFAWNAPLGAATGGDGGGAAAATPHEHAAAAFSTVAAMREEVREARADAARARAELARAQERGEAGDAERARRERAAADEAERVRAALHRVEASAADARARAAAAEQHAGSAADRLSAAAREADALRAELRLAREAEARARAGAGEGSAQLVRAREAAEAAERARAAAAARASRAEGALEEATARASTLTHALSVEVAAKQRALDAAHARAAHADGLREDAAAAGRALDAEASLRQRLEVELSRAHAELAARGSEAAQLGERASGELGEARRALDTARAELGAQANAHAGLAAEIERLGEALRVARLTAAERARELDGMTTESREARAVAVEAARRLRASHTHADRALSAEEARHAQAEQRWASERARLERALHEVREEMLAERHARMEAEARGAHAAAQHSGRPAQARAPAPAGLPPAHERRHSASSQLRALAAR</sequence>
<comment type="caution">
    <text evidence="3">The sequence shown here is derived from an EMBL/GenBank/DDBJ whole genome shotgun (WGS) entry which is preliminary data.</text>
</comment>
<feature type="compositionally biased region" description="Low complexity" evidence="2">
    <location>
        <begin position="762"/>
        <end position="772"/>
    </location>
</feature>
<feature type="compositionally biased region" description="Low complexity" evidence="2">
    <location>
        <begin position="731"/>
        <end position="749"/>
    </location>
</feature>
<dbReference type="AlphaFoldDB" id="A0A8J5X450"/>
<feature type="region of interest" description="Disordered" evidence="2">
    <location>
        <begin position="393"/>
        <end position="413"/>
    </location>
</feature>
<feature type="coiled-coil region" evidence="1">
    <location>
        <begin position="93"/>
        <end position="215"/>
    </location>
</feature>
<evidence type="ECO:0000256" key="2">
    <source>
        <dbReference type="SAM" id="MobiDB-lite"/>
    </source>
</evidence>
<gene>
    <name evidence="3" type="ORF">KFE25_004247</name>
</gene>
<keyword evidence="1" id="KW-0175">Coiled coil</keyword>
<evidence type="ECO:0000313" key="3">
    <source>
        <dbReference type="EMBL" id="KAG8458913.1"/>
    </source>
</evidence>
<dbReference type="Proteomes" id="UP000751190">
    <property type="component" value="Unassembled WGS sequence"/>
</dbReference>
<feature type="region of interest" description="Disordered" evidence="2">
    <location>
        <begin position="724"/>
        <end position="772"/>
    </location>
</feature>
<name>A0A8J5X450_DIALT</name>
<protein>
    <submittedName>
        <fullName evidence="3">Uncharacterized protein</fullName>
    </submittedName>
</protein>
<feature type="region of interest" description="Disordered" evidence="2">
    <location>
        <begin position="225"/>
        <end position="305"/>
    </location>
</feature>
<reference evidence="3" key="1">
    <citation type="submission" date="2021-05" db="EMBL/GenBank/DDBJ databases">
        <title>The genome of the haptophyte Pavlova lutheri (Diacronema luteri, Pavlovales) - a model for lipid biosynthesis in eukaryotic algae.</title>
        <authorList>
            <person name="Hulatt C.J."/>
            <person name="Posewitz M.C."/>
        </authorList>
    </citation>
    <scope>NUCLEOTIDE SEQUENCE</scope>
    <source>
        <strain evidence="3">NIVA-4/92</strain>
    </source>
</reference>
<proteinExistence type="predicted"/>
<feature type="coiled-coil region" evidence="1">
    <location>
        <begin position="695"/>
        <end position="722"/>
    </location>
</feature>
<feature type="compositionally biased region" description="Low complexity" evidence="2">
    <location>
        <begin position="249"/>
        <end position="269"/>
    </location>
</feature>
<organism evidence="3 4">
    <name type="scientific">Diacronema lutheri</name>
    <name type="common">Unicellular marine alga</name>
    <name type="synonym">Monochrysis lutheri</name>
    <dbReference type="NCBI Taxonomy" id="2081491"/>
    <lineage>
        <taxon>Eukaryota</taxon>
        <taxon>Haptista</taxon>
        <taxon>Haptophyta</taxon>
        <taxon>Pavlovophyceae</taxon>
        <taxon>Pavlovales</taxon>
        <taxon>Pavlovaceae</taxon>
        <taxon>Diacronema</taxon>
    </lineage>
</organism>
<feature type="compositionally biased region" description="Basic and acidic residues" evidence="2">
    <location>
        <begin position="228"/>
        <end position="248"/>
    </location>
</feature>
<accession>A0A8J5X450</accession>
<evidence type="ECO:0000313" key="4">
    <source>
        <dbReference type="Proteomes" id="UP000751190"/>
    </source>
</evidence>
<keyword evidence="4" id="KW-1185">Reference proteome</keyword>
<evidence type="ECO:0000256" key="1">
    <source>
        <dbReference type="SAM" id="Coils"/>
    </source>
</evidence>